<feature type="transmembrane region" description="Helical" evidence="1">
    <location>
        <begin position="21"/>
        <end position="43"/>
    </location>
</feature>
<organism evidence="2 3">
    <name type="scientific">Alteromonas ponticola</name>
    <dbReference type="NCBI Taxonomy" id="2720613"/>
    <lineage>
        <taxon>Bacteria</taxon>
        <taxon>Pseudomonadati</taxon>
        <taxon>Pseudomonadota</taxon>
        <taxon>Gammaproteobacteria</taxon>
        <taxon>Alteromonadales</taxon>
        <taxon>Alteromonadaceae</taxon>
        <taxon>Alteromonas/Salinimonas group</taxon>
        <taxon>Alteromonas</taxon>
    </lineage>
</organism>
<accession>A0ABX1R2S7</accession>
<dbReference type="EMBL" id="JAATNW010000004">
    <property type="protein sequence ID" value="NMH59926.1"/>
    <property type="molecule type" value="Genomic_DNA"/>
</dbReference>
<sequence length="166" mass="19504">MKYNQESHNKKFIFKKRKIEIYTTATIAFSIELLVLAFLLWFIPDINSSVYLKHYGGIIFTILLLAYSIIYYADILFLKNDEVTIIQDIDTFTSKNFKFKKSEIESIEIVRMHNEIRNVVIKKTDKKLVSLFGSNHHYRCNSTISDLDAHLSGSTNSDFRLFFRDL</sequence>
<proteinExistence type="predicted"/>
<dbReference type="Proteomes" id="UP000709336">
    <property type="component" value="Unassembled WGS sequence"/>
</dbReference>
<keyword evidence="1" id="KW-1133">Transmembrane helix</keyword>
<protein>
    <recommendedName>
        <fullName evidence="4">PH domain-containing protein</fullName>
    </recommendedName>
</protein>
<keyword evidence="1" id="KW-0472">Membrane</keyword>
<evidence type="ECO:0000313" key="2">
    <source>
        <dbReference type="EMBL" id="NMH59926.1"/>
    </source>
</evidence>
<reference evidence="2 3" key="1">
    <citation type="submission" date="2020-03" db="EMBL/GenBank/DDBJ databases">
        <title>Alteromonas ponticola sp. nov., isolated from seawater.</title>
        <authorList>
            <person name="Yoon J.-H."/>
            <person name="Kim Y.-O."/>
        </authorList>
    </citation>
    <scope>NUCLEOTIDE SEQUENCE [LARGE SCALE GENOMIC DNA]</scope>
    <source>
        <strain evidence="2 3">MYP5</strain>
    </source>
</reference>
<name>A0ABX1R2S7_9ALTE</name>
<gene>
    <name evidence="2" type="ORF">HCJ96_07855</name>
</gene>
<keyword evidence="3" id="KW-1185">Reference proteome</keyword>
<keyword evidence="1" id="KW-0812">Transmembrane</keyword>
<evidence type="ECO:0000313" key="3">
    <source>
        <dbReference type="Proteomes" id="UP000709336"/>
    </source>
</evidence>
<evidence type="ECO:0008006" key="4">
    <source>
        <dbReference type="Google" id="ProtNLM"/>
    </source>
</evidence>
<comment type="caution">
    <text evidence="2">The sequence shown here is derived from an EMBL/GenBank/DDBJ whole genome shotgun (WGS) entry which is preliminary data.</text>
</comment>
<dbReference type="RefSeq" id="WP_169210498.1">
    <property type="nucleotide sequence ID" value="NZ_JAATNW010000004.1"/>
</dbReference>
<feature type="transmembrane region" description="Helical" evidence="1">
    <location>
        <begin position="55"/>
        <end position="73"/>
    </location>
</feature>
<evidence type="ECO:0000256" key="1">
    <source>
        <dbReference type="SAM" id="Phobius"/>
    </source>
</evidence>